<keyword evidence="3" id="KW-1185">Reference proteome</keyword>
<reference evidence="3" key="1">
    <citation type="journal article" date="2019" name="Int. J. Syst. Evol. Microbiol.">
        <title>The Global Catalogue of Microorganisms (GCM) 10K type strain sequencing project: providing services to taxonomists for standard genome sequencing and annotation.</title>
        <authorList>
            <consortium name="The Broad Institute Genomics Platform"/>
            <consortium name="The Broad Institute Genome Sequencing Center for Infectious Disease"/>
            <person name="Wu L."/>
            <person name="Ma J."/>
        </authorList>
    </citation>
    <scope>NUCLEOTIDE SEQUENCE [LARGE SCALE GENOMIC DNA]</scope>
    <source>
        <strain evidence="3">JCM 16545</strain>
    </source>
</reference>
<dbReference type="EMBL" id="JBHUJC010000031">
    <property type="protein sequence ID" value="MFD2276886.1"/>
    <property type="molecule type" value="Genomic_DNA"/>
</dbReference>
<feature type="transmembrane region" description="Helical" evidence="1">
    <location>
        <begin position="25"/>
        <end position="51"/>
    </location>
</feature>
<comment type="caution">
    <text evidence="2">The sequence shown here is derived from an EMBL/GenBank/DDBJ whole genome shotgun (WGS) entry which is preliminary data.</text>
</comment>
<proteinExistence type="predicted"/>
<evidence type="ECO:0000256" key="1">
    <source>
        <dbReference type="SAM" id="Phobius"/>
    </source>
</evidence>
<name>A0ABW5E2P4_9BACT</name>
<dbReference type="Proteomes" id="UP001597297">
    <property type="component" value="Unassembled WGS sequence"/>
</dbReference>
<organism evidence="2 3">
    <name type="scientific">Rubritalea spongiae</name>
    <dbReference type="NCBI Taxonomy" id="430797"/>
    <lineage>
        <taxon>Bacteria</taxon>
        <taxon>Pseudomonadati</taxon>
        <taxon>Verrucomicrobiota</taxon>
        <taxon>Verrucomicrobiia</taxon>
        <taxon>Verrucomicrobiales</taxon>
        <taxon>Rubritaleaceae</taxon>
        <taxon>Rubritalea</taxon>
    </lineage>
</organism>
<protein>
    <submittedName>
        <fullName evidence="2">Uncharacterized protein</fullName>
    </submittedName>
</protein>
<evidence type="ECO:0000313" key="3">
    <source>
        <dbReference type="Proteomes" id="UP001597297"/>
    </source>
</evidence>
<gene>
    <name evidence="2" type="ORF">ACFSQZ_10425</name>
</gene>
<accession>A0ABW5E2P4</accession>
<sequence>MKQNSDPQNTNQVKTLHELRMIRHILYAILCAIVFTISNNLGLALLGLYLLRLAIKNIAESNKHLIEKEEEEDQLET</sequence>
<dbReference type="RefSeq" id="WP_377092590.1">
    <property type="nucleotide sequence ID" value="NZ_JBHSJM010000001.1"/>
</dbReference>
<keyword evidence="1" id="KW-0812">Transmembrane</keyword>
<evidence type="ECO:0000313" key="2">
    <source>
        <dbReference type="EMBL" id="MFD2276886.1"/>
    </source>
</evidence>
<keyword evidence="1" id="KW-0472">Membrane</keyword>
<keyword evidence="1" id="KW-1133">Transmembrane helix</keyword>